<dbReference type="AlphaFoldDB" id="A0A0X8V9W3"/>
<dbReference type="SUPFAM" id="SSF46689">
    <property type="entry name" value="Homeodomain-like"/>
    <property type="match status" value="1"/>
</dbReference>
<dbReference type="Proteomes" id="UP000184204">
    <property type="component" value="Unassembled WGS sequence"/>
</dbReference>
<dbReference type="RefSeq" id="WP_066051359.1">
    <property type="nucleotide sequence ID" value="NZ_CP014223.1"/>
</dbReference>
<organism evidence="3 5">
    <name type="scientific">Anaerotignum propionicum DSM 1682</name>
    <dbReference type="NCBI Taxonomy" id="991789"/>
    <lineage>
        <taxon>Bacteria</taxon>
        <taxon>Bacillati</taxon>
        <taxon>Bacillota</taxon>
        <taxon>Clostridia</taxon>
        <taxon>Lachnospirales</taxon>
        <taxon>Anaerotignaceae</taxon>
        <taxon>Anaerotignum</taxon>
    </lineage>
</organism>
<proteinExistence type="predicted"/>
<reference evidence="2 4" key="1">
    <citation type="journal article" date="2016" name="Genome Announc.">
        <title>Complete Genome Sequence of the Amino Acid-Fermenting Clostridium propionicum X2 (DSM 1682).</title>
        <authorList>
            <person name="Poehlein A."/>
            <person name="Schlien K."/>
            <person name="Chowdhury N.P."/>
            <person name="Gottschalk G."/>
            <person name="Buckel W."/>
            <person name="Daniel R."/>
        </authorList>
    </citation>
    <scope>NUCLEOTIDE SEQUENCE [LARGE SCALE GENOMIC DNA]</scope>
    <source>
        <strain evidence="2 4">X2</strain>
    </source>
</reference>
<dbReference type="Gene3D" id="1.10.10.60">
    <property type="entry name" value="Homeodomain-like"/>
    <property type="match status" value="1"/>
</dbReference>
<feature type="domain" description="Insertion element IS150 protein InsJ-like helix-turn-helix" evidence="1">
    <location>
        <begin position="26"/>
        <end position="55"/>
    </location>
</feature>
<dbReference type="InterPro" id="IPR055247">
    <property type="entry name" value="InsJ-like_HTH"/>
</dbReference>
<dbReference type="EMBL" id="FQUA01000008">
    <property type="protein sequence ID" value="SHE82788.1"/>
    <property type="molecule type" value="Genomic_DNA"/>
</dbReference>
<dbReference type="KEGG" id="cpro:CPRO_21220"/>
<dbReference type="OrthoDB" id="2064007at2"/>
<dbReference type="Pfam" id="PF13518">
    <property type="entry name" value="HTH_28"/>
    <property type="match status" value="1"/>
</dbReference>
<reference evidence="3" key="3">
    <citation type="submission" date="2016-11" db="EMBL/GenBank/DDBJ databases">
        <authorList>
            <person name="Varghese N."/>
            <person name="Submissions S."/>
        </authorList>
    </citation>
    <scope>NUCLEOTIDE SEQUENCE</scope>
    <source>
        <strain evidence="3">DSM 1682</strain>
    </source>
</reference>
<evidence type="ECO:0000313" key="4">
    <source>
        <dbReference type="Proteomes" id="UP000068026"/>
    </source>
</evidence>
<dbReference type="InterPro" id="IPR009057">
    <property type="entry name" value="Homeodomain-like_sf"/>
</dbReference>
<gene>
    <name evidence="2" type="ORF">CPRO_21220</name>
    <name evidence="3" type="ORF">SAMN02745151_01900</name>
</gene>
<reference evidence="5" key="4">
    <citation type="submission" date="2016-11" db="EMBL/GenBank/DDBJ databases">
        <authorList>
            <person name="Jaros S."/>
            <person name="Januszkiewicz K."/>
            <person name="Wedrychowicz H."/>
        </authorList>
    </citation>
    <scope>NUCLEOTIDE SEQUENCE [LARGE SCALE GENOMIC DNA]</scope>
    <source>
        <strain evidence="5">DSM 1682</strain>
    </source>
</reference>
<evidence type="ECO:0000313" key="5">
    <source>
        <dbReference type="Proteomes" id="UP000184204"/>
    </source>
</evidence>
<dbReference type="EMBL" id="CP014223">
    <property type="protein sequence ID" value="AMJ41702.1"/>
    <property type="molecule type" value="Genomic_DNA"/>
</dbReference>
<dbReference type="CDD" id="cd00569">
    <property type="entry name" value="HTH_Hin_like"/>
    <property type="match status" value="1"/>
</dbReference>
<accession>A0A0X8V9W3</accession>
<dbReference type="Proteomes" id="UP000068026">
    <property type="component" value="Chromosome"/>
</dbReference>
<keyword evidence="4" id="KW-1185">Reference proteome</keyword>
<protein>
    <submittedName>
        <fullName evidence="3">Helix-turn-helix domain-containing protein</fullName>
    </submittedName>
</protein>
<sequence length="137" mass="16056">MANNERDVRGRFKVHEELSPIQLKMIVELLDNGGNKREACRKLGVSRTTLYGWIDNTIWQEEYRRACERLYKVSLAKYMDKLDKMLECKDNRTVMKALETGLRLNGYLKTDLNIEKNTTENIVVSFFDGSKDDENEE</sequence>
<evidence type="ECO:0000313" key="3">
    <source>
        <dbReference type="EMBL" id="SHE82788.1"/>
    </source>
</evidence>
<evidence type="ECO:0000313" key="2">
    <source>
        <dbReference type="EMBL" id="AMJ41702.1"/>
    </source>
</evidence>
<evidence type="ECO:0000259" key="1">
    <source>
        <dbReference type="Pfam" id="PF13518"/>
    </source>
</evidence>
<reference evidence="4" key="2">
    <citation type="submission" date="2016-01" db="EMBL/GenBank/DDBJ databases">
        <authorList>
            <person name="Poehlein A."/>
            <person name="Schlien K."/>
            <person name="Gottschalk G."/>
            <person name="Buckel W."/>
            <person name="Daniel R."/>
        </authorList>
    </citation>
    <scope>NUCLEOTIDE SEQUENCE [LARGE SCALE GENOMIC DNA]</scope>
    <source>
        <strain evidence="4">X2</strain>
    </source>
</reference>
<name>A0A0X8V9W3_ANAPI</name>